<protein>
    <recommendedName>
        <fullName evidence="4">DUF3347 domain-containing protein</fullName>
    </recommendedName>
</protein>
<evidence type="ECO:0000313" key="3">
    <source>
        <dbReference type="Proteomes" id="UP001157915"/>
    </source>
</evidence>
<dbReference type="RefSeq" id="WP_283414383.1">
    <property type="nucleotide sequence ID" value="NZ_FXUA01000008.1"/>
</dbReference>
<proteinExistence type="predicted"/>
<reference evidence="2 3" key="1">
    <citation type="submission" date="2017-05" db="EMBL/GenBank/DDBJ databases">
        <authorList>
            <person name="Varghese N."/>
            <person name="Submissions S."/>
        </authorList>
    </citation>
    <scope>NUCLEOTIDE SEQUENCE [LARGE SCALE GENOMIC DNA]</scope>
    <source>
        <strain evidence="2 3">DSM 15360</strain>
    </source>
</reference>
<feature type="signal peptide" evidence="1">
    <location>
        <begin position="1"/>
        <end position="22"/>
    </location>
</feature>
<evidence type="ECO:0000313" key="2">
    <source>
        <dbReference type="EMBL" id="SMP33157.1"/>
    </source>
</evidence>
<accession>A0ABY1PI57</accession>
<comment type="caution">
    <text evidence="2">The sequence shown here is derived from an EMBL/GenBank/DDBJ whole genome shotgun (WGS) entry which is preliminary data.</text>
</comment>
<evidence type="ECO:0008006" key="4">
    <source>
        <dbReference type="Google" id="ProtNLM"/>
    </source>
</evidence>
<gene>
    <name evidence="2" type="ORF">SAMN06265367_108125</name>
</gene>
<name>A0ABY1PI57_9BACT</name>
<keyword evidence="1" id="KW-0732">Signal</keyword>
<dbReference type="Proteomes" id="UP001157915">
    <property type="component" value="Unassembled WGS sequence"/>
</dbReference>
<keyword evidence="3" id="KW-1185">Reference proteome</keyword>
<sequence length="129" mass="14374">MKTNLITAFIFLLAAISFQASSQTIKLPTPDFKKDMLGAFAPGDDLGITKDQKDKLSKSNSSFFDKVIGIAGSDESDDKKIAKISGLAKEQNSMFESILGEKTVKEYRKKIKKQIRPFTTKYKLAKFVL</sequence>
<organism evidence="2 3">
    <name type="scientific">Algoriphagus winogradskyi</name>
    <dbReference type="NCBI Taxonomy" id="237017"/>
    <lineage>
        <taxon>Bacteria</taxon>
        <taxon>Pseudomonadati</taxon>
        <taxon>Bacteroidota</taxon>
        <taxon>Cytophagia</taxon>
        <taxon>Cytophagales</taxon>
        <taxon>Cyclobacteriaceae</taxon>
        <taxon>Algoriphagus</taxon>
    </lineage>
</organism>
<evidence type="ECO:0000256" key="1">
    <source>
        <dbReference type="SAM" id="SignalP"/>
    </source>
</evidence>
<dbReference type="EMBL" id="FXUA01000008">
    <property type="protein sequence ID" value="SMP33157.1"/>
    <property type="molecule type" value="Genomic_DNA"/>
</dbReference>
<feature type="chain" id="PRO_5045542172" description="DUF3347 domain-containing protein" evidence="1">
    <location>
        <begin position="23"/>
        <end position="129"/>
    </location>
</feature>